<keyword evidence="1" id="KW-0732">Signal</keyword>
<sequence>MKTLSTLGLAICATLVGMTDLSVEASSSDPGSLRVYSDLSADAKGPKADCSGHRFQKVTSLQARVQGDMPQWNADKQRFVSEYYSTFDTKYRAVLDTVNMAAVEGALKYVQAECINKPVIADCKRKNNIKYVVFYQTTVVQPAAS</sequence>
<evidence type="ECO:0000313" key="5">
    <source>
        <dbReference type="Proteomes" id="UP000429607"/>
    </source>
</evidence>
<gene>
    <name evidence="3" type="ORF">PR001_g29116</name>
    <name evidence="2" type="ORF">PR002_g29105</name>
    <name evidence="4" type="ORF">PR003_g30380</name>
</gene>
<name>A0A6A3H5H3_9STRA</name>
<evidence type="ECO:0000313" key="6">
    <source>
        <dbReference type="Proteomes" id="UP000434957"/>
    </source>
</evidence>
<feature type="non-terminal residue" evidence="2">
    <location>
        <position position="145"/>
    </location>
</feature>
<feature type="chain" id="PRO_5036164081" description="RxLR effector protein" evidence="1">
    <location>
        <begin position="26"/>
        <end position="145"/>
    </location>
</feature>
<dbReference type="Proteomes" id="UP000435112">
    <property type="component" value="Unassembled WGS sequence"/>
</dbReference>
<keyword evidence="6" id="KW-1185">Reference proteome</keyword>
<dbReference type="PANTHER" id="PTHR33946:SF4">
    <property type="entry name" value="COAGULATION FACTOR XI"/>
    <property type="match status" value="1"/>
</dbReference>
<proteinExistence type="predicted"/>
<evidence type="ECO:0000313" key="2">
    <source>
        <dbReference type="EMBL" id="KAE8964008.1"/>
    </source>
</evidence>
<evidence type="ECO:0000313" key="4">
    <source>
        <dbReference type="EMBL" id="KAE9271870.1"/>
    </source>
</evidence>
<comment type="caution">
    <text evidence="2">The sequence shown here is derived from an EMBL/GenBank/DDBJ whole genome shotgun (WGS) entry which is preliminary data.</text>
</comment>
<dbReference type="OrthoDB" id="64132at2759"/>
<dbReference type="Proteomes" id="UP000429607">
    <property type="component" value="Unassembled WGS sequence"/>
</dbReference>
<dbReference type="EMBL" id="QXFU01005530">
    <property type="protein sequence ID" value="KAE8964008.1"/>
    <property type="molecule type" value="Genomic_DNA"/>
</dbReference>
<reference evidence="5 7" key="1">
    <citation type="submission" date="2018-09" db="EMBL/GenBank/DDBJ databases">
        <title>Genomic investigation of the strawberry pathogen Phytophthora fragariae indicates pathogenicity is determined by transcriptional variation in three key races.</title>
        <authorList>
            <person name="Adams T.M."/>
            <person name="Armitage A.D."/>
            <person name="Sobczyk M.K."/>
            <person name="Bates H.J."/>
            <person name="Dunwell J.M."/>
            <person name="Nellist C.F."/>
            <person name="Harrison R.J."/>
        </authorList>
    </citation>
    <scope>NUCLEOTIDE SEQUENCE [LARGE SCALE GENOMIC DNA]</scope>
    <source>
        <strain evidence="3 5">SCRP249</strain>
        <strain evidence="2 7">SCRP324</strain>
        <strain evidence="4 6">SCRP333</strain>
    </source>
</reference>
<protein>
    <recommendedName>
        <fullName evidence="8">RxLR effector protein</fullName>
    </recommendedName>
</protein>
<evidence type="ECO:0000313" key="7">
    <source>
        <dbReference type="Proteomes" id="UP000435112"/>
    </source>
</evidence>
<dbReference type="Proteomes" id="UP000434957">
    <property type="component" value="Unassembled WGS sequence"/>
</dbReference>
<feature type="signal peptide" evidence="1">
    <location>
        <begin position="1"/>
        <end position="25"/>
    </location>
</feature>
<evidence type="ECO:0000256" key="1">
    <source>
        <dbReference type="SAM" id="SignalP"/>
    </source>
</evidence>
<evidence type="ECO:0008006" key="8">
    <source>
        <dbReference type="Google" id="ProtNLM"/>
    </source>
</evidence>
<organism evidence="2 7">
    <name type="scientific">Phytophthora rubi</name>
    <dbReference type="NCBI Taxonomy" id="129364"/>
    <lineage>
        <taxon>Eukaryota</taxon>
        <taxon>Sar</taxon>
        <taxon>Stramenopiles</taxon>
        <taxon>Oomycota</taxon>
        <taxon>Peronosporomycetes</taxon>
        <taxon>Peronosporales</taxon>
        <taxon>Peronosporaceae</taxon>
        <taxon>Phytophthora</taxon>
    </lineage>
</organism>
<dbReference type="AlphaFoldDB" id="A0A6A3H5H3"/>
<dbReference type="EMBL" id="QXFT01005620">
    <property type="protein sequence ID" value="KAE9271870.1"/>
    <property type="molecule type" value="Genomic_DNA"/>
</dbReference>
<dbReference type="EMBL" id="QXFV01005623">
    <property type="protein sequence ID" value="KAE8964246.1"/>
    <property type="molecule type" value="Genomic_DNA"/>
</dbReference>
<dbReference type="PANTHER" id="PTHR33946">
    <property type="match status" value="1"/>
</dbReference>
<evidence type="ECO:0000313" key="3">
    <source>
        <dbReference type="EMBL" id="KAE8964246.1"/>
    </source>
</evidence>
<accession>A0A6A3H5H3</accession>